<dbReference type="EMBL" id="JACRYT010000015">
    <property type="protein sequence ID" value="MBC6680567.1"/>
    <property type="molecule type" value="Genomic_DNA"/>
</dbReference>
<evidence type="ECO:0000256" key="1">
    <source>
        <dbReference type="SAM" id="SignalP"/>
    </source>
</evidence>
<gene>
    <name evidence="3" type="ORF">H9L42_12125</name>
</gene>
<protein>
    <submittedName>
        <fullName evidence="3">Ig-like domain-containing protein</fullName>
    </submittedName>
</protein>
<dbReference type="CDD" id="cd00063">
    <property type="entry name" value="FN3"/>
    <property type="match status" value="1"/>
</dbReference>
<evidence type="ECO:0000259" key="2">
    <source>
        <dbReference type="PROSITE" id="PS50853"/>
    </source>
</evidence>
<dbReference type="InterPro" id="IPR008964">
    <property type="entry name" value="Invasin/intimin_cell_adhesion"/>
</dbReference>
<dbReference type="PROSITE" id="PS50853">
    <property type="entry name" value="FN3"/>
    <property type="match status" value="1"/>
</dbReference>
<feature type="domain" description="Fibronectin type-III" evidence="2">
    <location>
        <begin position="42"/>
        <end position="137"/>
    </location>
</feature>
<dbReference type="Gene3D" id="2.60.40.1080">
    <property type="match status" value="1"/>
</dbReference>
<dbReference type="InterPro" id="IPR003961">
    <property type="entry name" value="FN3_dom"/>
</dbReference>
<feature type="chain" id="PRO_5037157692" evidence="1">
    <location>
        <begin position="23"/>
        <end position="386"/>
    </location>
</feature>
<dbReference type="SMART" id="SM00060">
    <property type="entry name" value="FN3"/>
    <property type="match status" value="1"/>
</dbReference>
<name>A0A923NNW9_9FIRM</name>
<sequence>MKKQTNMRCLAFILVFLVAATAAPLIGGKADVSYAAASRLKAPRQVKAVSEDAHSVKLSWKKVKKAEGYFIYRYEKGSKKYVKIKKLSAKKKRWINRGLNTDQVYRYKVRAYRTAAGKYQTGRASYVVSVKPQTKKSGKKNVRRVYMRKRIDGLYPGYRMEMEAYTDPWRNIVSKKLVWESSNPNIVKVSKSGVLTAVRTGTAHVTARAHNGTQAVCRVKVIDYKAEINGKSVSLGEKISSLNRKFGKPYTGSITDSLIGKLMEDWGVTDKRVKVHVYGSSAGELTVIAQKGRVIGFASTDEASFNLMGIKNGEPKGSQLEQRLKKRWPDLEYYDESSEGGLDYYEGYGDGYITELLVDVTGGHVRGIAVGGETMMADLAYTLIFM</sequence>
<dbReference type="InterPro" id="IPR036116">
    <property type="entry name" value="FN3_sf"/>
</dbReference>
<keyword evidence="1" id="KW-0732">Signal</keyword>
<comment type="caution">
    <text evidence="3">The sequence shown here is derived from an EMBL/GenBank/DDBJ whole genome shotgun (WGS) entry which is preliminary data.</text>
</comment>
<evidence type="ECO:0000313" key="4">
    <source>
        <dbReference type="Proteomes" id="UP000602647"/>
    </source>
</evidence>
<dbReference type="SUPFAM" id="SSF49373">
    <property type="entry name" value="Invasin/intimin cell-adhesion fragments"/>
    <property type="match status" value="1"/>
</dbReference>
<reference evidence="3" key="1">
    <citation type="submission" date="2020-08" db="EMBL/GenBank/DDBJ databases">
        <title>Genome public.</title>
        <authorList>
            <person name="Liu C."/>
            <person name="Sun Q."/>
        </authorList>
    </citation>
    <scope>NUCLEOTIDE SEQUENCE</scope>
    <source>
        <strain evidence="3">BX12</strain>
    </source>
</reference>
<dbReference type="InterPro" id="IPR003343">
    <property type="entry name" value="Big_2"/>
</dbReference>
<dbReference type="SMART" id="SM00635">
    <property type="entry name" value="BID_2"/>
    <property type="match status" value="1"/>
</dbReference>
<dbReference type="RefSeq" id="WP_187303664.1">
    <property type="nucleotide sequence ID" value="NZ_CBCTQH010000008.1"/>
</dbReference>
<evidence type="ECO:0000313" key="3">
    <source>
        <dbReference type="EMBL" id="MBC6680567.1"/>
    </source>
</evidence>
<dbReference type="Proteomes" id="UP000602647">
    <property type="component" value="Unassembled WGS sequence"/>
</dbReference>
<dbReference type="SUPFAM" id="SSF49265">
    <property type="entry name" value="Fibronectin type III"/>
    <property type="match status" value="1"/>
</dbReference>
<dbReference type="InterPro" id="IPR013783">
    <property type="entry name" value="Ig-like_fold"/>
</dbReference>
<proteinExistence type="predicted"/>
<dbReference type="Pfam" id="PF02368">
    <property type="entry name" value="Big_2"/>
    <property type="match status" value="1"/>
</dbReference>
<dbReference type="Gene3D" id="2.60.40.10">
    <property type="entry name" value="Immunoglobulins"/>
    <property type="match status" value="1"/>
</dbReference>
<accession>A0A923NNW9</accession>
<organism evidence="3 4">
    <name type="scientific">Zhenpiania hominis</name>
    <dbReference type="NCBI Taxonomy" id="2763644"/>
    <lineage>
        <taxon>Bacteria</taxon>
        <taxon>Bacillati</taxon>
        <taxon>Bacillota</taxon>
        <taxon>Clostridia</taxon>
        <taxon>Peptostreptococcales</taxon>
        <taxon>Anaerovoracaceae</taxon>
        <taxon>Zhenpiania</taxon>
    </lineage>
</organism>
<keyword evidence="4" id="KW-1185">Reference proteome</keyword>
<feature type="signal peptide" evidence="1">
    <location>
        <begin position="1"/>
        <end position="22"/>
    </location>
</feature>
<dbReference type="AlphaFoldDB" id="A0A923NNW9"/>